<keyword evidence="1" id="KW-0472">Membrane</keyword>
<dbReference type="AlphaFoldDB" id="A0A3B1DSD7"/>
<feature type="transmembrane region" description="Helical" evidence="1">
    <location>
        <begin position="13"/>
        <end position="30"/>
    </location>
</feature>
<dbReference type="CDD" id="cd06259">
    <property type="entry name" value="YdcF-like"/>
    <property type="match status" value="1"/>
</dbReference>
<dbReference type="EMBL" id="UOGL01000289">
    <property type="protein sequence ID" value="VAX39048.1"/>
    <property type="molecule type" value="Genomic_DNA"/>
</dbReference>
<accession>A0A3B1DSD7</accession>
<keyword evidence="1" id="KW-0812">Transmembrane</keyword>
<name>A0A3B1DSD7_9ZZZZ</name>
<dbReference type="InterPro" id="IPR014729">
    <property type="entry name" value="Rossmann-like_a/b/a_fold"/>
</dbReference>
<dbReference type="GO" id="GO:0005886">
    <property type="term" value="C:plasma membrane"/>
    <property type="evidence" value="ECO:0007669"/>
    <property type="project" value="TreeGrafter"/>
</dbReference>
<reference evidence="3" key="1">
    <citation type="submission" date="2018-06" db="EMBL/GenBank/DDBJ databases">
        <authorList>
            <person name="Zhirakovskaya E."/>
        </authorList>
    </citation>
    <scope>NUCLEOTIDE SEQUENCE</scope>
</reference>
<gene>
    <name evidence="3" type="ORF">MNBD_PLANCTO02-124</name>
</gene>
<evidence type="ECO:0000259" key="2">
    <source>
        <dbReference type="Pfam" id="PF02698"/>
    </source>
</evidence>
<proteinExistence type="predicted"/>
<organism evidence="3">
    <name type="scientific">hydrothermal vent metagenome</name>
    <dbReference type="NCBI Taxonomy" id="652676"/>
    <lineage>
        <taxon>unclassified sequences</taxon>
        <taxon>metagenomes</taxon>
        <taxon>ecological metagenomes</taxon>
    </lineage>
</organism>
<dbReference type="PANTHER" id="PTHR30336">
    <property type="entry name" value="INNER MEMBRANE PROTEIN, PROBABLE PERMEASE"/>
    <property type="match status" value="1"/>
</dbReference>
<dbReference type="InterPro" id="IPR003848">
    <property type="entry name" value="DUF218"/>
</dbReference>
<protein>
    <recommendedName>
        <fullName evidence="2">DUF218 domain-containing protein</fullName>
    </recommendedName>
</protein>
<dbReference type="PANTHER" id="PTHR30336:SF4">
    <property type="entry name" value="ENVELOPE BIOGENESIS FACTOR ELYC"/>
    <property type="match status" value="1"/>
</dbReference>
<dbReference type="Pfam" id="PF02698">
    <property type="entry name" value="DUF218"/>
    <property type="match status" value="1"/>
</dbReference>
<evidence type="ECO:0000313" key="3">
    <source>
        <dbReference type="EMBL" id="VAX39048.1"/>
    </source>
</evidence>
<feature type="domain" description="DUF218" evidence="2">
    <location>
        <begin position="80"/>
        <end position="250"/>
    </location>
</feature>
<feature type="transmembrane region" description="Helical" evidence="1">
    <location>
        <begin position="37"/>
        <end position="57"/>
    </location>
</feature>
<keyword evidence="1" id="KW-1133">Transmembrane helix</keyword>
<dbReference type="InterPro" id="IPR051599">
    <property type="entry name" value="Cell_Envelope_Assoc"/>
</dbReference>
<evidence type="ECO:0000256" key="1">
    <source>
        <dbReference type="SAM" id="Phobius"/>
    </source>
</evidence>
<dbReference type="GO" id="GO:0043164">
    <property type="term" value="P:Gram-negative-bacterium-type cell wall biogenesis"/>
    <property type="evidence" value="ECO:0007669"/>
    <property type="project" value="TreeGrafter"/>
</dbReference>
<sequence length="260" mass="29834">MPVYDVLKRFADPYFFLLLIMGLGLIIGWLRSERRGLSLKIVTFCWLLFYLLSIPLVSQGLSSTLESQNPQETPLPENVDSIIVLGAGVTPSVSIEGKVKTTLSFHSWVRCQHALELFRRYDQPDLILCGAKILSETPGTGEAETMRDYLIEQRVPPEKIYLENKSRNTFENIKNAAELVKKQKYQQVLLVTHAYHLPRALLCCRKQKLTVSASGCDYRQKQHWRPWYTDVIATLGDFSQSQSVIHEWIGITWYRLSGKL</sequence>
<dbReference type="Gene3D" id="3.40.50.620">
    <property type="entry name" value="HUPs"/>
    <property type="match status" value="1"/>
</dbReference>
<dbReference type="GO" id="GO:0000270">
    <property type="term" value="P:peptidoglycan metabolic process"/>
    <property type="evidence" value="ECO:0007669"/>
    <property type="project" value="TreeGrafter"/>
</dbReference>